<evidence type="ECO:0000256" key="1">
    <source>
        <dbReference type="ARBA" id="ARBA00010609"/>
    </source>
</evidence>
<dbReference type="PANTHER" id="PTHR11709:SF309">
    <property type="entry name" value="L-ASCORBATE OXIDASE HOMOLOG"/>
    <property type="match status" value="1"/>
</dbReference>
<name>A0ABR0NW62_GOSAR</name>
<dbReference type="Pfam" id="PF00394">
    <property type="entry name" value="Cu-oxidase"/>
    <property type="match status" value="1"/>
</dbReference>
<keyword evidence="6" id="KW-1185">Reference proteome</keyword>
<feature type="domain" description="Plastocyanin-like" evidence="4">
    <location>
        <begin position="300"/>
        <end position="415"/>
    </location>
</feature>
<dbReference type="Pfam" id="PF07731">
    <property type="entry name" value="Cu-oxidase_2"/>
    <property type="match status" value="1"/>
</dbReference>
<dbReference type="InterPro" id="IPR011706">
    <property type="entry name" value="Cu-oxidase_C"/>
</dbReference>
<dbReference type="PANTHER" id="PTHR11709">
    <property type="entry name" value="MULTI-COPPER OXIDASE"/>
    <property type="match status" value="1"/>
</dbReference>
<evidence type="ECO:0008006" key="7">
    <source>
        <dbReference type="Google" id="ProtNLM"/>
    </source>
</evidence>
<feature type="domain" description="Plastocyanin-like" evidence="3">
    <location>
        <begin position="76"/>
        <end position="218"/>
    </location>
</feature>
<evidence type="ECO:0000259" key="3">
    <source>
        <dbReference type="Pfam" id="PF00394"/>
    </source>
</evidence>
<dbReference type="SUPFAM" id="SSF49503">
    <property type="entry name" value="Cupredoxins"/>
    <property type="match status" value="3"/>
</dbReference>
<reference evidence="5 6" key="1">
    <citation type="submission" date="2023-03" db="EMBL/GenBank/DDBJ databases">
        <title>WGS of Gossypium arboreum.</title>
        <authorList>
            <person name="Yu D."/>
        </authorList>
    </citation>
    <scope>NUCLEOTIDE SEQUENCE [LARGE SCALE GENOMIC DNA]</scope>
    <source>
        <tissue evidence="5">Leaf</tissue>
    </source>
</reference>
<sequence length="415" mass="46744">MGYNKGKNHGKMEQQGLLVQFSQEKITRTYHFQVKDQIGSYMNYPVTTMHKASGGSGGLRVNSHLLIPVPSPDPADDYTLLVGDFFNKGHKSLKKILDSGLNLGRCDGVHLNGKVAKGDGKDEPLFTMEAGKTYKYRICNVGLKTAINVRFENHQMKLVEMEGSHTMQNEYKSLDVHVGQCFAVPVKADQDPEYYYVVASTRFTRRQVTATGIIRYKNGKGPASSELPPPPVGWAWSLNQFRTFRWNLTARAAIPNPQGSYKYGAINITRTIKLANTAGEVDGKFRYALNGVLHDNEFKTPLKLAEYFNIAKKEFEDDTIPDNPPEKTETIQVKPIVPNITHRHFVEIIFENQETTIQSYHLSGYSFLAVAIETGTWSPEKRKNYNLLDAVSRHTIQVFPKSWAAILLTFDNCGM</sequence>
<dbReference type="Proteomes" id="UP001358586">
    <property type="component" value="Chromosome 8"/>
</dbReference>
<evidence type="ECO:0000313" key="5">
    <source>
        <dbReference type="EMBL" id="KAK5810483.1"/>
    </source>
</evidence>
<evidence type="ECO:0000313" key="6">
    <source>
        <dbReference type="Proteomes" id="UP001358586"/>
    </source>
</evidence>
<dbReference type="InterPro" id="IPR008972">
    <property type="entry name" value="Cupredoxin"/>
</dbReference>
<comment type="caution">
    <text evidence="5">The sequence shown here is derived from an EMBL/GenBank/DDBJ whole genome shotgun (WGS) entry which is preliminary data.</text>
</comment>
<dbReference type="Gene3D" id="2.60.40.420">
    <property type="entry name" value="Cupredoxins - blue copper proteins"/>
    <property type="match status" value="2"/>
</dbReference>
<protein>
    <recommendedName>
        <fullName evidence="7">L-ascorbate oxidase homolog</fullName>
    </recommendedName>
</protein>
<organism evidence="5 6">
    <name type="scientific">Gossypium arboreum</name>
    <name type="common">Tree cotton</name>
    <name type="synonym">Gossypium nanking</name>
    <dbReference type="NCBI Taxonomy" id="29729"/>
    <lineage>
        <taxon>Eukaryota</taxon>
        <taxon>Viridiplantae</taxon>
        <taxon>Streptophyta</taxon>
        <taxon>Embryophyta</taxon>
        <taxon>Tracheophyta</taxon>
        <taxon>Spermatophyta</taxon>
        <taxon>Magnoliopsida</taxon>
        <taxon>eudicotyledons</taxon>
        <taxon>Gunneridae</taxon>
        <taxon>Pentapetalae</taxon>
        <taxon>rosids</taxon>
        <taxon>malvids</taxon>
        <taxon>Malvales</taxon>
        <taxon>Malvaceae</taxon>
        <taxon>Malvoideae</taxon>
        <taxon>Gossypium</taxon>
    </lineage>
</organism>
<accession>A0ABR0NW62</accession>
<dbReference type="InterPro" id="IPR045087">
    <property type="entry name" value="Cu-oxidase_fam"/>
</dbReference>
<keyword evidence="2" id="KW-0325">Glycoprotein</keyword>
<dbReference type="InterPro" id="IPR001117">
    <property type="entry name" value="Cu-oxidase_2nd"/>
</dbReference>
<evidence type="ECO:0000256" key="2">
    <source>
        <dbReference type="ARBA" id="ARBA00023180"/>
    </source>
</evidence>
<dbReference type="EMBL" id="JARKNE010000008">
    <property type="protein sequence ID" value="KAK5810483.1"/>
    <property type="molecule type" value="Genomic_DNA"/>
</dbReference>
<proteinExistence type="inferred from homology"/>
<evidence type="ECO:0000259" key="4">
    <source>
        <dbReference type="Pfam" id="PF07731"/>
    </source>
</evidence>
<comment type="similarity">
    <text evidence="1">Belongs to the multicopper oxidase family.</text>
</comment>
<gene>
    <name evidence="5" type="ORF">PVK06_025795</name>
</gene>